<dbReference type="Proteomes" id="UP001328107">
    <property type="component" value="Unassembled WGS sequence"/>
</dbReference>
<feature type="non-terminal residue" evidence="2">
    <location>
        <position position="1"/>
    </location>
</feature>
<feature type="region of interest" description="Disordered" evidence="1">
    <location>
        <begin position="52"/>
        <end position="72"/>
    </location>
</feature>
<comment type="caution">
    <text evidence="2">The sequence shown here is derived from an EMBL/GenBank/DDBJ whole genome shotgun (WGS) entry which is preliminary data.</text>
</comment>
<accession>A0AAN5CEJ5</accession>
<sequence>RLAAHPRSDLLSARLLRLHLLTMGCENRSNCSTLAGVRESCGLLAAERRGDQEMPAGDAALPTQTPRAAVHERDREGLISSLLAFSGSIYSPWAVRTAATAAHSRAFVRAAGC</sequence>
<reference evidence="3" key="1">
    <citation type="submission" date="2022-10" db="EMBL/GenBank/DDBJ databases">
        <title>Genome assembly of Pristionchus species.</title>
        <authorList>
            <person name="Yoshida K."/>
            <person name="Sommer R.J."/>
        </authorList>
    </citation>
    <scope>NUCLEOTIDE SEQUENCE [LARGE SCALE GENOMIC DNA]</scope>
    <source>
        <strain evidence="3">RS5460</strain>
    </source>
</reference>
<protein>
    <submittedName>
        <fullName evidence="2">Uncharacterized protein</fullName>
    </submittedName>
</protein>
<evidence type="ECO:0000313" key="2">
    <source>
        <dbReference type="EMBL" id="GMR40727.1"/>
    </source>
</evidence>
<name>A0AAN5CEJ5_9BILA</name>
<dbReference type="EMBL" id="BTRK01000003">
    <property type="protein sequence ID" value="GMR40727.1"/>
    <property type="molecule type" value="Genomic_DNA"/>
</dbReference>
<dbReference type="AlphaFoldDB" id="A0AAN5CEJ5"/>
<keyword evidence="3" id="KW-1185">Reference proteome</keyword>
<evidence type="ECO:0000313" key="3">
    <source>
        <dbReference type="Proteomes" id="UP001328107"/>
    </source>
</evidence>
<feature type="non-terminal residue" evidence="2">
    <location>
        <position position="113"/>
    </location>
</feature>
<proteinExistence type="predicted"/>
<evidence type="ECO:0000256" key="1">
    <source>
        <dbReference type="SAM" id="MobiDB-lite"/>
    </source>
</evidence>
<gene>
    <name evidence="2" type="ORF">PMAYCL1PPCAC_10922</name>
</gene>
<organism evidence="2 3">
    <name type="scientific">Pristionchus mayeri</name>
    <dbReference type="NCBI Taxonomy" id="1317129"/>
    <lineage>
        <taxon>Eukaryota</taxon>
        <taxon>Metazoa</taxon>
        <taxon>Ecdysozoa</taxon>
        <taxon>Nematoda</taxon>
        <taxon>Chromadorea</taxon>
        <taxon>Rhabditida</taxon>
        <taxon>Rhabditina</taxon>
        <taxon>Diplogasteromorpha</taxon>
        <taxon>Diplogasteroidea</taxon>
        <taxon>Neodiplogasteridae</taxon>
        <taxon>Pristionchus</taxon>
    </lineage>
</organism>